<reference evidence="2 3" key="1">
    <citation type="submission" date="2018-03" db="EMBL/GenBank/DDBJ databases">
        <title>The ancient ancestry and fast evolution of plastids.</title>
        <authorList>
            <person name="Moore K.R."/>
            <person name="Magnabosco C."/>
            <person name="Momper L."/>
            <person name="Gold D.A."/>
            <person name="Bosak T."/>
            <person name="Fournier G.P."/>
        </authorList>
    </citation>
    <scope>NUCLEOTIDE SEQUENCE [LARGE SCALE GENOMIC DNA]</scope>
    <source>
        <strain evidence="2 3">CCALA 016</strain>
    </source>
</reference>
<dbReference type="OrthoDB" id="8816239at2"/>
<dbReference type="Gene3D" id="3.40.50.1110">
    <property type="entry name" value="SGNH hydrolase"/>
    <property type="match status" value="1"/>
</dbReference>
<keyword evidence="1" id="KW-0812">Transmembrane</keyword>
<proteinExistence type="predicted"/>
<comment type="caution">
    <text evidence="2">The sequence shown here is derived from an EMBL/GenBank/DDBJ whole genome shotgun (WGS) entry which is preliminary data.</text>
</comment>
<sequence>MLKLPRRRINPYRNSYYRPKKSNRKISLLWLGLAIPASIVVLELGARMFFGLSGKSDDVAGISPVNEAYRLKFLTENQQPIEGLPDDGNLVVKRSSSVGYQLLSNQKTQYWKINAQGFRDQDPLPLAKPKNEIRVFVLGGSTAFGQGTQKNEDTIAYQLESLLKQRIANQEKSPEKYRPDVFPFFKPDREKLFKLPAKLRPGQYRVINAAVPGYSSGNELAQLALEILPYQPDVIIILNGYSDLILPSNREKTDVPQLDDFLENASVHFQTAFSSSLKQWLDKTYLVKTVNYLLFKPQPSIANDSLVLPVEGKSLVQHLPTNEQELNKRIKRYQDNQKQLINLCARLNIPVIIGIQPEITGVPIEKLSSQERTIRDQLGTDYLTKMSKSYEKLAKDGQQLSKFYPNNLKIQNFYYLPAKFPSPVFLDAIHLTNQANKGIAQQLYYTLTNWEKMQIIPQYFYLKD</sequence>
<dbReference type="EMBL" id="PXOH01000015">
    <property type="protein sequence ID" value="PSF36142.1"/>
    <property type="molecule type" value="Genomic_DNA"/>
</dbReference>
<dbReference type="InterPro" id="IPR036514">
    <property type="entry name" value="SGNH_hydro_sf"/>
</dbReference>
<name>A0A2T1LW58_9CHRO</name>
<reference evidence="2 3" key="2">
    <citation type="submission" date="2018-03" db="EMBL/GenBank/DDBJ databases">
        <authorList>
            <person name="Keele B.F."/>
        </authorList>
    </citation>
    <scope>NUCLEOTIDE SEQUENCE [LARGE SCALE GENOMIC DNA]</scope>
    <source>
        <strain evidence="2 3">CCALA 016</strain>
    </source>
</reference>
<evidence type="ECO:0000313" key="2">
    <source>
        <dbReference type="EMBL" id="PSF36142.1"/>
    </source>
</evidence>
<dbReference type="AlphaFoldDB" id="A0A2T1LW58"/>
<dbReference type="Proteomes" id="UP000239001">
    <property type="component" value="Unassembled WGS sequence"/>
</dbReference>
<dbReference type="RefSeq" id="WP_106457536.1">
    <property type="nucleotide sequence ID" value="NZ_PXOH01000015.1"/>
</dbReference>
<protein>
    <submittedName>
        <fullName evidence="2">G-D-S-L family lipolytic protein</fullName>
    </submittedName>
</protein>
<evidence type="ECO:0000313" key="3">
    <source>
        <dbReference type="Proteomes" id="UP000239001"/>
    </source>
</evidence>
<feature type="transmembrane region" description="Helical" evidence="1">
    <location>
        <begin position="28"/>
        <end position="50"/>
    </location>
</feature>
<evidence type="ECO:0000256" key="1">
    <source>
        <dbReference type="SAM" id="Phobius"/>
    </source>
</evidence>
<gene>
    <name evidence="2" type="ORF">C7H19_14180</name>
</gene>
<keyword evidence="1" id="KW-0472">Membrane</keyword>
<dbReference type="SUPFAM" id="SSF52266">
    <property type="entry name" value="SGNH hydrolase"/>
    <property type="match status" value="1"/>
</dbReference>
<keyword evidence="1" id="KW-1133">Transmembrane helix</keyword>
<accession>A0A2T1LW58</accession>
<keyword evidence="3" id="KW-1185">Reference proteome</keyword>
<organism evidence="2 3">
    <name type="scientific">Aphanothece hegewaldii CCALA 016</name>
    <dbReference type="NCBI Taxonomy" id="2107694"/>
    <lineage>
        <taxon>Bacteria</taxon>
        <taxon>Bacillati</taxon>
        <taxon>Cyanobacteriota</taxon>
        <taxon>Cyanophyceae</taxon>
        <taxon>Oscillatoriophycideae</taxon>
        <taxon>Chroococcales</taxon>
        <taxon>Aphanothecaceae</taxon>
        <taxon>Aphanothece</taxon>
    </lineage>
</organism>